<feature type="transmembrane region" description="Helical" evidence="1">
    <location>
        <begin position="149"/>
        <end position="168"/>
    </location>
</feature>
<dbReference type="PROSITE" id="PS50887">
    <property type="entry name" value="GGDEF"/>
    <property type="match status" value="1"/>
</dbReference>
<feature type="transmembrane region" description="Helical" evidence="1">
    <location>
        <begin position="38"/>
        <end position="58"/>
    </location>
</feature>
<feature type="transmembrane region" description="Helical" evidence="1">
    <location>
        <begin position="118"/>
        <end position="137"/>
    </location>
</feature>
<dbReference type="Pfam" id="PF13188">
    <property type="entry name" value="PAS_8"/>
    <property type="match status" value="1"/>
</dbReference>
<dbReference type="NCBIfam" id="TIGR00254">
    <property type="entry name" value="GGDEF"/>
    <property type="match status" value="1"/>
</dbReference>
<evidence type="ECO:0000256" key="1">
    <source>
        <dbReference type="SAM" id="Phobius"/>
    </source>
</evidence>
<dbReference type="InterPro" id="IPR029787">
    <property type="entry name" value="Nucleotide_cyclase"/>
</dbReference>
<feature type="domain" description="EAL" evidence="2">
    <location>
        <begin position="499"/>
        <end position="752"/>
    </location>
</feature>
<dbReference type="InterPro" id="IPR035965">
    <property type="entry name" value="PAS-like_dom_sf"/>
</dbReference>
<dbReference type="InterPro" id="IPR052155">
    <property type="entry name" value="Biofilm_reg_signaling"/>
</dbReference>
<dbReference type="Proteomes" id="UP000444316">
    <property type="component" value="Unassembled WGS sequence"/>
</dbReference>
<keyword evidence="1" id="KW-0812">Transmembrane</keyword>
<dbReference type="PANTHER" id="PTHR44757">
    <property type="entry name" value="DIGUANYLATE CYCLASE DGCP"/>
    <property type="match status" value="1"/>
</dbReference>
<feature type="domain" description="GGDEF" evidence="3">
    <location>
        <begin position="360"/>
        <end position="491"/>
    </location>
</feature>
<dbReference type="InterPro" id="IPR001633">
    <property type="entry name" value="EAL_dom"/>
</dbReference>
<sequence length="770" mass="84022">MTVTHYLYLINAGVFSIMGSCLLLIWRRHRSQTFARDMGLATLCAVLLPMSYLLHLLLPTQLTLLPPLLALLGAIPSLLFLASGVLRLAGRKLSPLPAITLAVLAILTLMLPQSGHKLFYWPMAYMLVLCVMGALVIRWLWRLEGLERWVGPLLILLGLNQLFLIIYAEQGLAANILWATLIRTAIGAIFALAALEGAIRESARLAVRFQQMTEHTVQGVLVTDSERILYANPAVRNLYGVPLGQGAYASLRELPAGLFCEQTMLRFHQMLQTGQQDVAHWEDRCEVAGGRTLELRFEAWRVEWDGQLATQILITDDSERNASARALLHQASHDELTGLPNRSVLMRHLREYCYLADGSMQCTLVVLNIDRFKLFNQSQGDLTGDQLLKAFAAALAQALGETGELMRLGGDEFAIIDPSGGDLRGIAERLRTACMQALKVPGGEYFIDASMGMAVFPTHADSAEALLRAANAAMYQAKRTPGTSLAMAEQRFVQMSRDTLATEQALRKGIRNHEFYLEYQPKIDAASGKLLGFEALARWFRPEVGQVSPVEFIAVAERTGLIGELGSSLLEQACCQIARWRSELGACVPVAVNVSPVQLLNPGFPQRVKALLEHTGIPAESLTLEITESAAVDNLEDTRQQLTVLEELGIKVAMDDFGTGFSSLSMLRQLPLSTVKVDRGLIEPLPAPDAVAVVRAICQLAAALDLEVVAEGIETLEQAITARDAGCHVFQGYFYAKPLAMAEAGAWMERLYAEQAGASSTGGSAASVAG</sequence>
<dbReference type="SUPFAM" id="SSF55785">
    <property type="entry name" value="PYP-like sensor domain (PAS domain)"/>
    <property type="match status" value="1"/>
</dbReference>
<gene>
    <name evidence="4" type="ORF">GTP23_19765</name>
</gene>
<dbReference type="Gene3D" id="3.30.70.270">
    <property type="match status" value="1"/>
</dbReference>
<feature type="transmembrane region" description="Helical" evidence="1">
    <location>
        <begin position="64"/>
        <end position="86"/>
    </location>
</feature>
<evidence type="ECO:0000259" key="2">
    <source>
        <dbReference type="PROSITE" id="PS50883"/>
    </source>
</evidence>
<evidence type="ECO:0000313" key="4">
    <source>
        <dbReference type="EMBL" id="MYN47285.1"/>
    </source>
</evidence>
<feature type="transmembrane region" description="Helical" evidence="1">
    <location>
        <begin position="93"/>
        <end position="112"/>
    </location>
</feature>
<dbReference type="EMBL" id="WWCL01000004">
    <property type="protein sequence ID" value="MYN47285.1"/>
    <property type="molecule type" value="Genomic_DNA"/>
</dbReference>
<dbReference type="CDD" id="cd01949">
    <property type="entry name" value="GGDEF"/>
    <property type="match status" value="1"/>
</dbReference>
<protein>
    <submittedName>
        <fullName evidence="4">EAL domain-containing protein</fullName>
    </submittedName>
</protein>
<dbReference type="CDD" id="cd01948">
    <property type="entry name" value="EAL"/>
    <property type="match status" value="1"/>
</dbReference>
<keyword evidence="1" id="KW-1133">Transmembrane helix</keyword>
<dbReference type="Gene3D" id="3.30.450.20">
    <property type="entry name" value="PAS domain"/>
    <property type="match status" value="1"/>
</dbReference>
<dbReference type="PROSITE" id="PS50883">
    <property type="entry name" value="EAL"/>
    <property type="match status" value="1"/>
</dbReference>
<dbReference type="InterPro" id="IPR000160">
    <property type="entry name" value="GGDEF_dom"/>
</dbReference>
<dbReference type="Pfam" id="PF00990">
    <property type="entry name" value="GGDEF"/>
    <property type="match status" value="1"/>
</dbReference>
<dbReference type="SUPFAM" id="SSF55073">
    <property type="entry name" value="Nucleotide cyclase"/>
    <property type="match status" value="1"/>
</dbReference>
<organism evidence="4 5">
    <name type="scientific">Duganella fentianensis</name>
    <dbReference type="NCBI Taxonomy" id="2692177"/>
    <lineage>
        <taxon>Bacteria</taxon>
        <taxon>Pseudomonadati</taxon>
        <taxon>Pseudomonadota</taxon>
        <taxon>Betaproteobacteria</taxon>
        <taxon>Burkholderiales</taxon>
        <taxon>Oxalobacteraceae</taxon>
        <taxon>Telluria group</taxon>
        <taxon>Duganella</taxon>
    </lineage>
</organism>
<evidence type="ECO:0000313" key="5">
    <source>
        <dbReference type="Proteomes" id="UP000444316"/>
    </source>
</evidence>
<comment type="caution">
    <text evidence="4">The sequence shown here is derived from an EMBL/GenBank/DDBJ whole genome shotgun (WGS) entry which is preliminary data.</text>
</comment>
<name>A0A845I596_9BURK</name>
<dbReference type="InterPro" id="IPR043128">
    <property type="entry name" value="Rev_trsase/Diguanyl_cyclase"/>
</dbReference>
<dbReference type="RefSeq" id="WP_161036668.1">
    <property type="nucleotide sequence ID" value="NZ_WWCL01000004.1"/>
</dbReference>
<dbReference type="SMART" id="SM00267">
    <property type="entry name" value="GGDEF"/>
    <property type="match status" value="1"/>
</dbReference>
<accession>A0A845I596</accession>
<dbReference type="Pfam" id="PF00563">
    <property type="entry name" value="EAL"/>
    <property type="match status" value="1"/>
</dbReference>
<dbReference type="SMART" id="SM00052">
    <property type="entry name" value="EAL"/>
    <property type="match status" value="1"/>
</dbReference>
<keyword evidence="5" id="KW-1185">Reference proteome</keyword>
<dbReference type="AlphaFoldDB" id="A0A845I596"/>
<keyword evidence="1" id="KW-0472">Membrane</keyword>
<reference evidence="4" key="1">
    <citation type="submission" date="2019-12" db="EMBL/GenBank/DDBJ databases">
        <title>Novel species isolated from a subtropical stream in China.</title>
        <authorList>
            <person name="Lu H."/>
        </authorList>
    </citation>
    <scope>NUCLEOTIDE SEQUENCE [LARGE SCALE GENOMIC DNA]</scope>
    <source>
        <strain evidence="4">FT93W</strain>
    </source>
</reference>
<dbReference type="InterPro" id="IPR035919">
    <property type="entry name" value="EAL_sf"/>
</dbReference>
<evidence type="ECO:0000259" key="3">
    <source>
        <dbReference type="PROSITE" id="PS50887"/>
    </source>
</evidence>
<dbReference type="SUPFAM" id="SSF141868">
    <property type="entry name" value="EAL domain-like"/>
    <property type="match status" value="1"/>
</dbReference>
<feature type="transmembrane region" description="Helical" evidence="1">
    <location>
        <begin position="6"/>
        <end position="26"/>
    </location>
</feature>
<dbReference type="Gene3D" id="3.20.20.450">
    <property type="entry name" value="EAL domain"/>
    <property type="match status" value="1"/>
</dbReference>
<dbReference type="PANTHER" id="PTHR44757:SF2">
    <property type="entry name" value="BIOFILM ARCHITECTURE MAINTENANCE PROTEIN MBAA"/>
    <property type="match status" value="1"/>
</dbReference>
<proteinExistence type="predicted"/>
<dbReference type="InterPro" id="IPR000014">
    <property type="entry name" value="PAS"/>
</dbReference>